<dbReference type="SUPFAM" id="SSF82282">
    <property type="entry name" value="Homocysteine S-methyltransferase"/>
    <property type="match status" value="1"/>
</dbReference>
<dbReference type="AlphaFoldDB" id="A0A4U0U1C0"/>
<dbReference type="Gene3D" id="3.20.20.330">
    <property type="entry name" value="Homocysteine-binding-like domain"/>
    <property type="match status" value="1"/>
</dbReference>
<evidence type="ECO:0000256" key="5">
    <source>
        <dbReference type="PROSITE-ProRule" id="PRU00333"/>
    </source>
</evidence>
<evidence type="ECO:0000259" key="6">
    <source>
        <dbReference type="PROSITE" id="PS50970"/>
    </source>
</evidence>
<dbReference type="PANTHER" id="PTHR46015">
    <property type="entry name" value="ZGC:172121"/>
    <property type="match status" value="1"/>
</dbReference>
<keyword evidence="4" id="KW-0862">Zinc</keyword>
<name>A0A4U0U1C0_9PEZI</name>
<gene>
    <name evidence="7" type="ORF">B0A50_02955</name>
</gene>
<dbReference type="PROSITE" id="PS50970">
    <property type="entry name" value="HCY"/>
    <property type="match status" value="1"/>
</dbReference>
<keyword evidence="1" id="KW-0489">Methyltransferase</keyword>
<dbReference type="GO" id="GO:0033528">
    <property type="term" value="P:S-methylmethionine cycle"/>
    <property type="evidence" value="ECO:0007669"/>
    <property type="project" value="TreeGrafter"/>
</dbReference>
<dbReference type="InterPro" id="IPR003726">
    <property type="entry name" value="HCY_dom"/>
</dbReference>
<evidence type="ECO:0000256" key="1">
    <source>
        <dbReference type="ARBA" id="ARBA00022603"/>
    </source>
</evidence>
<organism evidence="7 8">
    <name type="scientific">Salinomyces thailandicus</name>
    <dbReference type="NCBI Taxonomy" id="706561"/>
    <lineage>
        <taxon>Eukaryota</taxon>
        <taxon>Fungi</taxon>
        <taxon>Dikarya</taxon>
        <taxon>Ascomycota</taxon>
        <taxon>Pezizomycotina</taxon>
        <taxon>Dothideomycetes</taxon>
        <taxon>Dothideomycetidae</taxon>
        <taxon>Mycosphaerellales</taxon>
        <taxon>Teratosphaeriaceae</taxon>
        <taxon>Salinomyces</taxon>
    </lineage>
</organism>
<evidence type="ECO:0000313" key="8">
    <source>
        <dbReference type="Proteomes" id="UP000308549"/>
    </source>
</evidence>
<evidence type="ECO:0000256" key="2">
    <source>
        <dbReference type="ARBA" id="ARBA00022679"/>
    </source>
</evidence>
<dbReference type="GO" id="GO:0046872">
    <property type="term" value="F:metal ion binding"/>
    <property type="evidence" value="ECO:0007669"/>
    <property type="project" value="UniProtKB-KW"/>
</dbReference>
<dbReference type="GO" id="GO:0032259">
    <property type="term" value="P:methylation"/>
    <property type="evidence" value="ECO:0007669"/>
    <property type="project" value="UniProtKB-KW"/>
</dbReference>
<dbReference type="GO" id="GO:0008898">
    <property type="term" value="F:S-adenosylmethionine-homocysteine S-methyltransferase activity"/>
    <property type="evidence" value="ECO:0007669"/>
    <property type="project" value="TreeGrafter"/>
</dbReference>
<dbReference type="GO" id="GO:0009086">
    <property type="term" value="P:methionine biosynthetic process"/>
    <property type="evidence" value="ECO:0007669"/>
    <property type="project" value="TreeGrafter"/>
</dbReference>
<dbReference type="EMBL" id="NAJL01000017">
    <property type="protein sequence ID" value="TKA28628.1"/>
    <property type="molecule type" value="Genomic_DNA"/>
</dbReference>
<keyword evidence="3" id="KW-0479">Metal-binding</keyword>
<dbReference type="InterPro" id="IPR036589">
    <property type="entry name" value="HCY_dom_sf"/>
</dbReference>
<dbReference type="NCBIfam" id="NF007020">
    <property type="entry name" value="PRK09485.1"/>
    <property type="match status" value="1"/>
</dbReference>
<keyword evidence="2" id="KW-0808">Transferase</keyword>
<comment type="caution">
    <text evidence="5">Lacks conserved residue(s) required for the propagation of feature annotation.</text>
</comment>
<dbReference type="Proteomes" id="UP000308549">
    <property type="component" value="Unassembled WGS sequence"/>
</dbReference>
<comment type="caution">
    <text evidence="7">The sequence shown here is derived from an EMBL/GenBank/DDBJ whole genome shotgun (WGS) entry which is preliminary data.</text>
</comment>
<evidence type="ECO:0000313" key="7">
    <source>
        <dbReference type="EMBL" id="TKA28628.1"/>
    </source>
</evidence>
<protein>
    <recommendedName>
        <fullName evidence="6">Hcy-binding domain-containing protein</fullName>
    </recommendedName>
</protein>
<keyword evidence="8" id="KW-1185">Reference proteome</keyword>
<evidence type="ECO:0000256" key="3">
    <source>
        <dbReference type="ARBA" id="ARBA00022723"/>
    </source>
</evidence>
<dbReference type="Pfam" id="PF02574">
    <property type="entry name" value="S-methyl_trans"/>
    <property type="match status" value="1"/>
</dbReference>
<feature type="domain" description="Hcy-binding" evidence="6">
    <location>
        <begin position="5"/>
        <end position="326"/>
    </location>
</feature>
<evidence type="ECO:0000256" key="4">
    <source>
        <dbReference type="ARBA" id="ARBA00022833"/>
    </source>
</evidence>
<dbReference type="OrthoDB" id="261426at2759"/>
<proteinExistence type="predicted"/>
<accession>A0A4U0U1C0</accession>
<dbReference type="PANTHER" id="PTHR46015:SF1">
    <property type="entry name" value="HOMOCYSTEINE S-METHYLTRANSFERASE-LIKE ISOFORM 1"/>
    <property type="match status" value="1"/>
</dbReference>
<dbReference type="InterPro" id="IPR051486">
    <property type="entry name" value="Hcy_S-methyltransferase"/>
</dbReference>
<reference evidence="7 8" key="1">
    <citation type="submission" date="2017-03" db="EMBL/GenBank/DDBJ databases">
        <title>Genomes of endolithic fungi from Antarctica.</title>
        <authorList>
            <person name="Coleine C."/>
            <person name="Masonjones S."/>
            <person name="Stajich J.E."/>
        </authorList>
    </citation>
    <scope>NUCLEOTIDE SEQUENCE [LARGE SCALE GENOMIC DNA]</scope>
    <source>
        <strain evidence="7 8">CCFEE 6315</strain>
    </source>
</reference>
<sequence>MLTQSDFRVLLERRGTLVIDGALATELEARGHDLNHALWSANLLQNNPNSIQQVHLDYYLAGADVAITASYQASTQGLSEHLGLAEEEAKELIKRSVRIAQRARCQVYQQLTGVSERKEDETPRQLLIAGSVGPYGAYLADGSEYRGDYLRTPDEFKSFHRPRIQALVDACVDLLAIETIPSMPEIEAICSLLRDEFSNATAWVSCTLRDAEHLSDGTPLAKVLTLVSQQEHLVAFGINCVPVQLVSPWLQHMGSISKTLSKTPNLLCYPNSGEIYDADSKTWNGPKPVGHTLGNQARKWNAAGAKLIAHLRDSDTIVDPSVSIPDRGMAAPSAGVTSVTANLEARTYVSTSTVTTFETVLMRDVLGARDLLNVAEPIDGIFTDGPTSSLIRTTARMASITRSELPSATYQATSGWISAANASTSPFGTFHPTPAAHDSSSTGSIRPTESVYTSRMTSFVSAAESRLWSGTNPSWSMSSDAITIKQPPTVETLHTHFSGAASTKHPEQDGPGKHRMPDMHDVLPLAKLLEEGLLKKQKIYGAFTIPLNISQDSVDFAHVESLDRIIAVAQHPEKGHGEAGFAASSLLLPLLSPAHTFAINLDHNLIHFAESK</sequence>